<dbReference type="AlphaFoldDB" id="A0A1F7XM48"/>
<dbReference type="EMBL" id="MGFY01000028">
    <property type="protein sequence ID" value="OGM16144.1"/>
    <property type="molecule type" value="Genomic_DNA"/>
</dbReference>
<sequence length="265" mass="30990">MKEDKPTTKSNTILSAIVVAKNEESKIGECLESLSFCDEIILVDSGSTDSTIKIAKQYKANIIHYTNGSFTQWRNEGLRYAKGEWVLYLDADERVTPLLRNEIIQLTNKSSEFSAYAIPRRNIILGKEMKHGGWWPDYVKRFYKKDCLKKWTGDLHEEPVFAGNLGYLKNPIVHLKHNDLSEMVDKTNKWSEVEARLLYESDHPDMSWWRFFRVMASELWLRLIKLKGFLDGAEGIIYAIYQSWSKFLTYAKLWEMQIESKNNKQ</sequence>
<dbReference type="Proteomes" id="UP000178401">
    <property type="component" value="Unassembled WGS sequence"/>
</dbReference>
<evidence type="ECO:0000313" key="2">
    <source>
        <dbReference type="EMBL" id="OGM16144.1"/>
    </source>
</evidence>
<dbReference type="Pfam" id="PF00535">
    <property type="entry name" value="Glycos_transf_2"/>
    <property type="match status" value="1"/>
</dbReference>
<name>A0A1F7XM48_9BACT</name>
<dbReference type="InterPro" id="IPR001173">
    <property type="entry name" value="Glyco_trans_2-like"/>
</dbReference>
<protein>
    <recommendedName>
        <fullName evidence="1">Glycosyltransferase 2-like domain-containing protein</fullName>
    </recommendedName>
</protein>
<gene>
    <name evidence="2" type="ORF">A2V55_02305</name>
</gene>
<organism evidence="2 3">
    <name type="scientific">Candidatus Woesebacteria bacterium RBG_19FT_COMBO_37_29</name>
    <dbReference type="NCBI Taxonomy" id="1802486"/>
    <lineage>
        <taxon>Bacteria</taxon>
        <taxon>Candidatus Woeseibacteriota</taxon>
    </lineage>
</organism>
<reference evidence="2 3" key="1">
    <citation type="journal article" date="2016" name="Nat. Commun.">
        <title>Thousands of microbial genomes shed light on interconnected biogeochemical processes in an aquifer system.</title>
        <authorList>
            <person name="Anantharaman K."/>
            <person name="Brown C.T."/>
            <person name="Hug L.A."/>
            <person name="Sharon I."/>
            <person name="Castelle C.J."/>
            <person name="Probst A.J."/>
            <person name="Thomas B.C."/>
            <person name="Singh A."/>
            <person name="Wilkins M.J."/>
            <person name="Karaoz U."/>
            <person name="Brodie E.L."/>
            <person name="Williams K.H."/>
            <person name="Hubbard S.S."/>
            <person name="Banfield J.F."/>
        </authorList>
    </citation>
    <scope>NUCLEOTIDE SEQUENCE [LARGE SCALE GENOMIC DNA]</scope>
</reference>
<dbReference type="PANTHER" id="PTHR43630:SF2">
    <property type="entry name" value="GLYCOSYLTRANSFERASE"/>
    <property type="match status" value="1"/>
</dbReference>
<dbReference type="SUPFAM" id="SSF53448">
    <property type="entry name" value="Nucleotide-diphospho-sugar transferases"/>
    <property type="match status" value="1"/>
</dbReference>
<proteinExistence type="predicted"/>
<accession>A0A1F7XM48</accession>
<dbReference type="CDD" id="cd02511">
    <property type="entry name" value="Beta4Glucosyltransferase"/>
    <property type="match status" value="1"/>
</dbReference>
<evidence type="ECO:0000259" key="1">
    <source>
        <dbReference type="Pfam" id="PF00535"/>
    </source>
</evidence>
<comment type="caution">
    <text evidence="2">The sequence shown here is derived from an EMBL/GenBank/DDBJ whole genome shotgun (WGS) entry which is preliminary data.</text>
</comment>
<dbReference type="PANTHER" id="PTHR43630">
    <property type="entry name" value="POLY-BETA-1,6-N-ACETYL-D-GLUCOSAMINE SYNTHASE"/>
    <property type="match status" value="1"/>
</dbReference>
<dbReference type="Gene3D" id="3.90.550.10">
    <property type="entry name" value="Spore Coat Polysaccharide Biosynthesis Protein SpsA, Chain A"/>
    <property type="match status" value="1"/>
</dbReference>
<evidence type="ECO:0000313" key="3">
    <source>
        <dbReference type="Proteomes" id="UP000178401"/>
    </source>
</evidence>
<feature type="domain" description="Glycosyltransferase 2-like" evidence="1">
    <location>
        <begin position="15"/>
        <end position="149"/>
    </location>
</feature>
<dbReference type="InterPro" id="IPR029044">
    <property type="entry name" value="Nucleotide-diphossugar_trans"/>
</dbReference>